<evidence type="ECO:0000313" key="3">
    <source>
        <dbReference type="Proteomes" id="UP000265703"/>
    </source>
</evidence>
<keyword evidence="1" id="KW-0812">Transmembrane</keyword>
<comment type="caution">
    <text evidence="2">The sequence shown here is derived from an EMBL/GenBank/DDBJ whole genome shotgun (WGS) entry which is preliminary data.</text>
</comment>
<dbReference type="Proteomes" id="UP000265703">
    <property type="component" value="Unassembled WGS sequence"/>
</dbReference>
<dbReference type="EMBL" id="QKYT01000168">
    <property type="protein sequence ID" value="RIA90874.1"/>
    <property type="molecule type" value="Genomic_DNA"/>
</dbReference>
<evidence type="ECO:0000256" key="1">
    <source>
        <dbReference type="SAM" id="Phobius"/>
    </source>
</evidence>
<sequence length="284" mass="32931">MTKFIRESQEILKKYRNTEPRLLVFFRGLCLSILLVILLIYCIILIFFIATDHPFITKVLVPKPYILAPVVKISSQYEFSMTCEINYLDLRTPTDEDRANCNKYIVQTECNEQDPNNTFNGRCVGLFNPPIQDKFNFSLPDKRYGISFLITITDVAYDATNDNGMQVKAYDQLFNPSQLSNSVRKTISRLDPYFSDRLENLNFHIMGYHQINKMYISRKIKKFQIPTFFTVLGIPPTYFPQPFIESNYESVQVPGVTSGFAKTTYGSLFVGTLDWTEETQSELR</sequence>
<evidence type="ECO:0000313" key="2">
    <source>
        <dbReference type="EMBL" id="RIA90874.1"/>
    </source>
</evidence>
<feature type="transmembrane region" description="Helical" evidence="1">
    <location>
        <begin position="21"/>
        <end position="50"/>
    </location>
</feature>
<dbReference type="STRING" id="658196.A0A397T768"/>
<organism evidence="2 3">
    <name type="scientific">Glomus cerebriforme</name>
    <dbReference type="NCBI Taxonomy" id="658196"/>
    <lineage>
        <taxon>Eukaryota</taxon>
        <taxon>Fungi</taxon>
        <taxon>Fungi incertae sedis</taxon>
        <taxon>Mucoromycota</taxon>
        <taxon>Glomeromycotina</taxon>
        <taxon>Glomeromycetes</taxon>
        <taxon>Glomerales</taxon>
        <taxon>Glomeraceae</taxon>
        <taxon>Glomus</taxon>
    </lineage>
</organism>
<keyword evidence="3" id="KW-1185">Reference proteome</keyword>
<protein>
    <submittedName>
        <fullName evidence="2">Uncharacterized protein</fullName>
    </submittedName>
</protein>
<dbReference type="AlphaFoldDB" id="A0A397T768"/>
<keyword evidence="1" id="KW-0472">Membrane</keyword>
<dbReference type="OrthoDB" id="2433396at2759"/>
<name>A0A397T768_9GLOM</name>
<accession>A0A397T768</accession>
<gene>
    <name evidence="2" type="ORF">C1645_768776</name>
</gene>
<reference evidence="2 3" key="1">
    <citation type="submission" date="2018-06" db="EMBL/GenBank/DDBJ databases">
        <title>Comparative genomics reveals the genomic features of Rhizophagus irregularis, R. cerebriforme, R. diaphanum and Gigaspora rosea, and their symbiotic lifestyle signature.</title>
        <authorList>
            <person name="Morin E."/>
            <person name="San Clemente H."/>
            <person name="Chen E.C.H."/>
            <person name="De La Providencia I."/>
            <person name="Hainaut M."/>
            <person name="Kuo A."/>
            <person name="Kohler A."/>
            <person name="Murat C."/>
            <person name="Tang N."/>
            <person name="Roy S."/>
            <person name="Loubradou J."/>
            <person name="Henrissat B."/>
            <person name="Grigoriev I.V."/>
            <person name="Corradi N."/>
            <person name="Roux C."/>
            <person name="Martin F.M."/>
        </authorList>
    </citation>
    <scope>NUCLEOTIDE SEQUENCE [LARGE SCALE GENOMIC DNA]</scope>
    <source>
        <strain evidence="2 3">DAOM 227022</strain>
    </source>
</reference>
<proteinExistence type="predicted"/>
<keyword evidence="1" id="KW-1133">Transmembrane helix</keyword>